<proteinExistence type="predicted"/>
<reference evidence="1" key="1">
    <citation type="journal article" date="2015" name="Nature">
        <title>Complex archaea that bridge the gap between prokaryotes and eukaryotes.</title>
        <authorList>
            <person name="Spang A."/>
            <person name="Saw J.H."/>
            <person name="Jorgensen S.L."/>
            <person name="Zaremba-Niedzwiedzka K."/>
            <person name="Martijn J."/>
            <person name="Lind A.E."/>
            <person name="van Eijk R."/>
            <person name="Schleper C."/>
            <person name="Guy L."/>
            <person name="Ettema T.J."/>
        </authorList>
    </citation>
    <scope>NUCLEOTIDE SEQUENCE</scope>
</reference>
<protein>
    <submittedName>
        <fullName evidence="1">Uncharacterized protein</fullName>
    </submittedName>
</protein>
<comment type="caution">
    <text evidence="1">The sequence shown here is derived from an EMBL/GenBank/DDBJ whole genome shotgun (WGS) entry which is preliminary data.</text>
</comment>
<evidence type="ECO:0000313" key="1">
    <source>
        <dbReference type="EMBL" id="KKL09973.1"/>
    </source>
</evidence>
<organism evidence="1">
    <name type="scientific">marine sediment metagenome</name>
    <dbReference type="NCBI Taxonomy" id="412755"/>
    <lineage>
        <taxon>unclassified sequences</taxon>
        <taxon>metagenomes</taxon>
        <taxon>ecological metagenomes</taxon>
    </lineage>
</organism>
<sequence>MQRIDSVNEPFYCAGMPLNIHVLVYCGGTMTEEELITILWAIEKASISRGAAIREAYAKGHSEGYAAALRWSAKTRMTE</sequence>
<accession>A0A0F9DDA4</accession>
<gene>
    <name evidence="1" type="ORF">LCGC14_2560510</name>
</gene>
<dbReference type="EMBL" id="LAZR01042255">
    <property type="protein sequence ID" value="KKL09973.1"/>
    <property type="molecule type" value="Genomic_DNA"/>
</dbReference>
<name>A0A0F9DDA4_9ZZZZ</name>
<dbReference type="AlphaFoldDB" id="A0A0F9DDA4"/>